<evidence type="ECO:0000256" key="1">
    <source>
        <dbReference type="ARBA" id="ARBA00004370"/>
    </source>
</evidence>
<proteinExistence type="inferred from homology"/>
<gene>
    <name evidence="6" type="ORF">RIMI_LOCUS1704267</name>
</gene>
<dbReference type="Proteomes" id="UP001176940">
    <property type="component" value="Unassembled WGS sequence"/>
</dbReference>
<dbReference type="InterPro" id="IPR043240">
    <property type="entry name" value="CYSTM1-like"/>
</dbReference>
<feature type="compositionally biased region" description="Low complexity" evidence="5">
    <location>
        <begin position="39"/>
        <end position="61"/>
    </location>
</feature>
<accession>A0ABN9KWY2</accession>
<dbReference type="EMBL" id="CAUEEQ010002226">
    <property type="protein sequence ID" value="CAJ0922266.1"/>
    <property type="molecule type" value="Genomic_DNA"/>
</dbReference>
<dbReference type="PANTHER" id="PTHR47564">
    <property type="entry name" value="CYSTEINE-RICH AND TRANSMEMBRANE DOMAIN-CONTAINING PROTEIN 1"/>
    <property type="match status" value="1"/>
</dbReference>
<comment type="subcellular location">
    <subcellularLocation>
        <location evidence="1">Membrane</location>
    </subcellularLocation>
</comment>
<evidence type="ECO:0000313" key="6">
    <source>
        <dbReference type="EMBL" id="CAJ0922266.1"/>
    </source>
</evidence>
<comment type="similarity">
    <text evidence="2">Belongs to the CYSTM1 family.</text>
</comment>
<evidence type="ECO:0000256" key="5">
    <source>
        <dbReference type="SAM" id="MobiDB-lite"/>
    </source>
</evidence>
<feature type="region of interest" description="Disordered" evidence="5">
    <location>
        <begin position="1"/>
        <end position="61"/>
    </location>
</feature>
<keyword evidence="7" id="KW-1185">Reference proteome</keyword>
<organism evidence="6 7">
    <name type="scientific">Ranitomeya imitator</name>
    <name type="common">mimic poison frog</name>
    <dbReference type="NCBI Taxonomy" id="111125"/>
    <lineage>
        <taxon>Eukaryota</taxon>
        <taxon>Metazoa</taxon>
        <taxon>Chordata</taxon>
        <taxon>Craniata</taxon>
        <taxon>Vertebrata</taxon>
        <taxon>Euteleostomi</taxon>
        <taxon>Amphibia</taxon>
        <taxon>Batrachia</taxon>
        <taxon>Anura</taxon>
        <taxon>Neobatrachia</taxon>
        <taxon>Hyloidea</taxon>
        <taxon>Dendrobatidae</taxon>
        <taxon>Dendrobatinae</taxon>
        <taxon>Ranitomeya</taxon>
    </lineage>
</organism>
<feature type="compositionally biased region" description="Pro residues" evidence="5">
    <location>
        <begin position="17"/>
        <end position="38"/>
    </location>
</feature>
<name>A0ABN9KWY2_9NEOB</name>
<evidence type="ECO:0000313" key="7">
    <source>
        <dbReference type="Proteomes" id="UP001176940"/>
    </source>
</evidence>
<evidence type="ECO:0000256" key="3">
    <source>
        <dbReference type="ARBA" id="ARBA00013590"/>
    </source>
</evidence>
<keyword evidence="4" id="KW-0472">Membrane</keyword>
<protein>
    <recommendedName>
        <fullName evidence="3">Cysteine-rich and transmembrane domain-containing protein 1</fullName>
    </recommendedName>
</protein>
<reference evidence="6" key="1">
    <citation type="submission" date="2023-07" db="EMBL/GenBank/DDBJ databases">
        <authorList>
            <person name="Stuckert A."/>
        </authorList>
    </citation>
    <scope>NUCLEOTIDE SEQUENCE</scope>
</reference>
<evidence type="ECO:0000256" key="4">
    <source>
        <dbReference type="ARBA" id="ARBA00023136"/>
    </source>
</evidence>
<comment type="caution">
    <text evidence="6">The sequence shown here is derived from an EMBL/GenBank/DDBJ whole genome shotgun (WGS) entry which is preliminary data.</text>
</comment>
<dbReference type="PANTHER" id="PTHR47564:SF1">
    <property type="entry name" value="CYSTEINE-RICH AND TRANSMEMBRANE DOMAIN-CONTAINING PROTEIN 1"/>
    <property type="match status" value="1"/>
</dbReference>
<sequence length="254" mass="28091">MNYENPPPYAGVNQPGSYPPYGQPQGGPAPYPGYPPGPVGYQPGQPGYQGYPQPGWQSGQPQEPVYVEAPKNTEYDILFQKFIQYFKSHSDWAQDGGKSKLLVIKWLTGTSLEIQQLMGTCQFMPSTQQHDGNQGRYKVTGGNGPQKLLCTFFCVVHTPYVGENCLCPEGKEHSFDFLNSKLARIEGKQHIKFGEPLMCLNSGNPPHMTPFWKLDPSGGQTQKELATVQRSSEMSSGGSERIYPFPSCCEEARG</sequence>
<evidence type="ECO:0000256" key="2">
    <source>
        <dbReference type="ARBA" id="ARBA00009444"/>
    </source>
</evidence>